<protein>
    <submittedName>
        <fullName evidence="2">Uncharacterized protein</fullName>
    </submittedName>
</protein>
<evidence type="ECO:0000313" key="3">
    <source>
        <dbReference type="Proteomes" id="UP000094501"/>
    </source>
</evidence>
<comment type="caution">
    <text evidence="2">The sequence shown here is derived from an EMBL/GenBank/DDBJ whole genome shotgun (WGS) entry which is preliminary data.</text>
</comment>
<feature type="region of interest" description="Disordered" evidence="1">
    <location>
        <begin position="57"/>
        <end position="83"/>
    </location>
</feature>
<keyword evidence="3" id="KW-1185">Reference proteome</keyword>
<evidence type="ECO:0000313" key="2">
    <source>
        <dbReference type="EMBL" id="ODR99264.1"/>
    </source>
</evidence>
<evidence type="ECO:0000256" key="1">
    <source>
        <dbReference type="SAM" id="MobiDB-lite"/>
    </source>
</evidence>
<sequence length="83" mass="8363">MTISTSTAPVASQRRGTLRKKCGFGAPALALLKSGLALLNRLCLGAPSFFPPPSCRTSTAPLPLSSTPGTAPQTGQASFSSAS</sequence>
<dbReference type="AlphaFoldDB" id="A0A1E3W0D0"/>
<accession>A0A1E3W0D0</accession>
<organism evidence="2 3">
    <name type="scientific">Methyloceanibacter methanicus</name>
    <dbReference type="NCBI Taxonomy" id="1774968"/>
    <lineage>
        <taxon>Bacteria</taxon>
        <taxon>Pseudomonadati</taxon>
        <taxon>Pseudomonadota</taxon>
        <taxon>Alphaproteobacteria</taxon>
        <taxon>Hyphomicrobiales</taxon>
        <taxon>Hyphomicrobiaceae</taxon>
        <taxon>Methyloceanibacter</taxon>
    </lineage>
</organism>
<proteinExistence type="predicted"/>
<dbReference type="Proteomes" id="UP000094501">
    <property type="component" value="Unassembled WGS sequence"/>
</dbReference>
<reference evidence="2 3" key="1">
    <citation type="journal article" date="2016" name="Environ. Microbiol.">
        <title>New Methyloceanibacter diversity from North Sea sediments includes methanotroph containing solely the soluble methane monooxygenase.</title>
        <authorList>
            <person name="Vekeman B."/>
            <person name="Kerckhof F.M."/>
            <person name="Cremers G."/>
            <person name="de Vos P."/>
            <person name="Vandamme P."/>
            <person name="Boon N."/>
            <person name="Op den Camp H.J."/>
            <person name="Heylen K."/>
        </authorList>
    </citation>
    <scope>NUCLEOTIDE SEQUENCE [LARGE SCALE GENOMIC DNA]</scope>
    <source>
        <strain evidence="2 3">R-67174</strain>
    </source>
</reference>
<dbReference type="EMBL" id="LPWG01000011">
    <property type="protein sequence ID" value="ODR99264.1"/>
    <property type="molecule type" value="Genomic_DNA"/>
</dbReference>
<name>A0A1E3W0D0_9HYPH</name>
<gene>
    <name evidence="2" type="ORF">AUC68_04485</name>
</gene>